<dbReference type="EMBL" id="KZ352248">
    <property type="protein sequence ID" value="PIO62326.1"/>
    <property type="molecule type" value="Genomic_DNA"/>
</dbReference>
<accession>A0A2G9TWD6</accession>
<feature type="non-terminal residue" evidence="2">
    <location>
        <position position="1"/>
    </location>
</feature>
<dbReference type="OrthoDB" id="5876239at2759"/>
<reference evidence="2 3" key="1">
    <citation type="submission" date="2015-09" db="EMBL/GenBank/DDBJ databases">
        <title>Draft genome of the parasitic nematode Teladorsagia circumcincta isolate WARC Sus (inbred).</title>
        <authorList>
            <person name="Mitreva M."/>
        </authorList>
    </citation>
    <scope>NUCLEOTIDE SEQUENCE [LARGE SCALE GENOMIC DNA]</scope>
    <source>
        <strain evidence="2 3">S</strain>
    </source>
</reference>
<keyword evidence="1" id="KW-0812">Transmembrane</keyword>
<evidence type="ECO:0000313" key="3">
    <source>
        <dbReference type="Proteomes" id="UP000230423"/>
    </source>
</evidence>
<gene>
    <name evidence="2" type="ORF">TELCIR_16124</name>
</gene>
<keyword evidence="3" id="KW-1185">Reference proteome</keyword>
<dbReference type="InterPro" id="IPR019421">
    <property type="entry name" value="7TM_GPCR_serpentine_rcpt_Srd"/>
</dbReference>
<sequence length="160" mass="18439">ELRRKKPEEVVGDSSLEFLWQYGYLPCMNDFNYSVQKDVGLASDFATLGPLRFDIVMKEAIREYPDYNLQNYGEFGGFKSTKDPSQAISSILSLVTAIVSPILMIYLRRLILKTLDRSQQQYAEKTVHSSKMFLQRLLTAAIYWHSYTGGNACKYSIRNR</sequence>
<dbReference type="Proteomes" id="UP000230423">
    <property type="component" value="Unassembled WGS sequence"/>
</dbReference>
<proteinExistence type="predicted"/>
<protein>
    <submittedName>
        <fullName evidence="2">Uncharacterized protein</fullName>
    </submittedName>
</protein>
<dbReference type="Pfam" id="PF10317">
    <property type="entry name" value="7TM_GPCR_Srd"/>
    <property type="match status" value="1"/>
</dbReference>
<keyword evidence="1" id="KW-1133">Transmembrane helix</keyword>
<name>A0A2G9TWD6_TELCI</name>
<evidence type="ECO:0000313" key="2">
    <source>
        <dbReference type="EMBL" id="PIO62326.1"/>
    </source>
</evidence>
<organism evidence="2 3">
    <name type="scientific">Teladorsagia circumcincta</name>
    <name type="common">Brown stomach worm</name>
    <name type="synonym">Ostertagia circumcincta</name>
    <dbReference type="NCBI Taxonomy" id="45464"/>
    <lineage>
        <taxon>Eukaryota</taxon>
        <taxon>Metazoa</taxon>
        <taxon>Ecdysozoa</taxon>
        <taxon>Nematoda</taxon>
        <taxon>Chromadorea</taxon>
        <taxon>Rhabditida</taxon>
        <taxon>Rhabditina</taxon>
        <taxon>Rhabditomorpha</taxon>
        <taxon>Strongyloidea</taxon>
        <taxon>Trichostrongylidae</taxon>
        <taxon>Teladorsagia</taxon>
    </lineage>
</organism>
<dbReference type="AlphaFoldDB" id="A0A2G9TWD6"/>
<feature type="transmembrane region" description="Helical" evidence="1">
    <location>
        <begin position="87"/>
        <end position="107"/>
    </location>
</feature>
<evidence type="ECO:0000256" key="1">
    <source>
        <dbReference type="SAM" id="Phobius"/>
    </source>
</evidence>
<keyword evidence="1" id="KW-0472">Membrane</keyword>